<protein>
    <recommendedName>
        <fullName evidence="5">DUF4439 domain-containing protein</fullName>
    </recommendedName>
</protein>
<evidence type="ECO:0000256" key="2">
    <source>
        <dbReference type="SAM" id="SignalP"/>
    </source>
</evidence>
<name>A0ABP4N391_9ACTN</name>
<gene>
    <name evidence="3" type="ORF">GCM10009804_09800</name>
</gene>
<dbReference type="Proteomes" id="UP001501705">
    <property type="component" value="Unassembled WGS sequence"/>
</dbReference>
<dbReference type="EMBL" id="BAAAPH010000003">
    <property type="protein sequence ID" value="GAA1554956.1"/>
    <property type="molecule type" value="Genomic_DNA"/>
</dbReference>
<feature type="region of interest" description="Disordered" evidence="1">
    <location>
        <begin position="151"/>
        <end position="171"/>
    </location>
</feature>
<evidence type="ECO:0000313" key="3">
    <source>
        <dbReference type="EMBL" id="GAA1554956.1"/>
    </source>
</evidence>
<evidence type="ECO:0000256" key="1">
    <source>
        <dbReference type="SAM" id="MobiDB-lite"/>
    </source>
</evidence>
<feature type="signal peptide" evidence="2">
    <location>
        <begin position="1"/>
        <end position="27"/>
    </location>
</feature>
<evidence type="ECO:0008006" key="5">
    <source>
        <dbReference type="Google" id="ProtNLM"/>
    </source>
</evidence>
<keyword evidence="4" id="KW-1185">Reference proteome</keyword>
<organism evidence="3 4">
    <name type="scientific">Kribbella hippodromi</name>
    <dbReference type="NCBI Taxonomy" id="434347"/>
    <lineage>
        <taxon>Bacteria</taxon>
        <taxon>Bacillati</taxon>
        <taxon>Actinomycetota</taxon>
        <taxon>Actinomycetes</taxon>
        <taxon>Propionibacteriales</taxon>
        <taxon>Kribbellaceae</taxon>
        <taxon>Kribbella</taxon>
    </lineage>
</organism>
<evidence type="ECO:0000313" key="4">
    <source>
        <dbReference type="Proteomes" id="UP001501705"/>
    </source>
</evidence>
<feature type="chain" id="PRO_5046966491" description="DUF4439 domain-containing protein" evidence="2">
    <location>
        <begin position="28"/>
        <end position="320"/>
    </location>
</feature>
<proteinExistence type="predicted"/>
<accession>A0ABP4N391</accession>
<sequence length="320" mass="34855">MRSRWLENRWPAAVAVMLLAGATAACTATEAGSTDRALEAAAGPSITMRQLPADIGQVAYPLDRYRLTAAEQRLMEQATYGLVRRCTLRFGLDLPPLGKAIDKTRRDRYGLSDPVEARTWAYSLDKPSVLAPAWLAPIAPGNRLHSIVTGSTADGRPAKEQGLPAGGCGGSARRALAQDRTSLGDDLVARLDSEAWKNARADARVQRAESLWQRCMNAAGYRYQNAVEAPYAYWGEQRLLGRKAVSPAEKKSGIKPSRAEVAAALVDVRCKRTSGFLQTWVAVTIARQHQLVIDHGPALRQHREALSSSVRTAKQFLRAG</sequence>
<keyword evidence="2" id="KW-0732">Signal</keyword>
<reference evidence="4" key="1">
    <citation type="journal article" date="2019" name="Int. J. Syst. Evol. Microbiol.">
        <title>The Global Catalogue of Microorganisms (GCM) 10K type strain sequencing project: providing services to taxonomists for standard genome sequencing and annotation.</title>
        <authorList>
            <consortium name="The Broad Institute Genomics Platform"/>
            <consortium name="The Broad Institute Genome Sequencing Center for Infectious Disease"/>
            <person name="Wu L."/>
            <person name="Ma J."/>
        </authorList>
    </citation>
    <scope>NUCLEOTIDE SEQUENCE [LARGE SCALE GENOMIC DNA]</scope>
    <source>
        <strain evidence="4">JCM 15572</strain>
    </source>
</reference>
<comment type="caution">
    <text evidence="3">The sequence shown here is derived from an EMBL/GenBank/DDBJ whole genome shotgun (WGS) entry which is preliminary data.</text>
</comment>
<dbReference type="PROSITE" id="PS51257">
    <property type="entry name" value="PROKAR_LIPOPROTEIN"/>
    <property type="match status" value="1"/>
</dbReference>